<dbReference type="RefSeq" id="XP_005764552.1">
    <property type="nucleotide sequence ID" value="XM_005764495.1"/>
</dbReference>
<comment type="subcellular location">
    <subcellularLocation>
        <location evidence="1">Mitochondrion membrane</location>
        <topology evidence="1">Multi-pass membrane protein</topology>
    </subcellularLocation>
</comment>
<dbReference type="KEGG" id="ehx:EMIHUDRAFT_213897"/>
<keyword evidence="7" id="KW-0496">Mitochondrion</keyword>
<dbReference type="Proteomes" id="UP000013827">
    <property type="component" value="Unassembled WGS sequence"/>
</dbReference>
<keyword evidence="4 9" id="KW-0812">Transmembrane</keyword>
<dbReference type="OMA" id="KEAGPRM"/>
<organism evidence="13 14">
    <name type="scientific">Emiliania huxleyi (strain CCMP1516)</name>
    <dbReference type="NCBI Taxonomy" id="280463"/>
    <lineage>
        <taxon>Eukaryota</taxon>
        <taxon>Haptista</taxon>
        <taxon>Haptophyta</taxon>
        <taxon>Prymnesiophyceae</taxon>
        <taxon>Isochrysidales</taxon>
        <taxon>Noelaerhabdaceae</taxon>
        <taxon>Emiliania</taxon>
    </lineage>
</organism>
<dbReference type="PROSITE" id="PS50920">
    <property type="entry name" value="SOLCAR"/>
    <property type="match status" value="2"/>
</dbReference>
<evidence type="ECO:0000256" key="4">
    <source>
        <dbReference type="ARBA" id="ARBA00022692"/>
    </source>
</evidence>
<protein>
    <recommendedName>
        <fullName evidence="15">Mitochondrial carrier protein</fullName>
    </recommendedName>
</protein>
<proteinExistence type="inferred from homology"/>
<dbReference type="SUPFAM" id="SSF103506">
    <property type="entry name" value="Mitochondrial carrier"/>
    <property type="match status" value="1"/>
</dbReference>
<dbReference type="GO" id="GO:0031966">
    <property type="term" value="C:mitochondrial membrane"/>
    <property type="evidence" value="ECO:0007669"/>
    <property type="project" value="UniProtKB-SubCell"/>
</dbReference>
<comment type="similarity">
    <text evidence="2 10">Belongs to the mitochondrial carrier (TC 2.A.29) family.</text>
</comment>
<evidence type="ECO:0000256" key="12">
    <source>
        <dbReference type="SAM" id="Phobius"/>
    </source>
</evidence>
<dbReference type="eggNOG" id="KOG0762">
    <property type="taxonomic scope" value="Eukaryota"/>
</dbReference>
<dbReference type="Pfam" id="PF00153">
    <property type="entry name" value="Mito_carr"/>
    <property type="match status" value="2"/>
</dbReference>
<evidence type="ECO:0000256" key="7">
    <source>
        <dbReference type="ARBA" id="ARBA00023128"/>
    </source>
</evidence>
<evidence type="ECO:0000313" key="13">
    <source>
        <dbReference type="EnsemblProtists" id="EOD12123"/>
    </source>
</evidence>
<accession>A0A0D3ILI8</accession>
<evidence type="ECO:0000256" key="10">
    <source>
        <dbReference type="RuleBase" id="RU000488"/>
    </source>
</evidence>
<dbReference type="PaxDb" id="2903-EOD12123"/>
<keyword evidence="8 9" id="KW-0472">Membrane</keyword>
<dbReference type="InterPro" id="IPR018108">
    <property type="entry name" value="MCP_transmembrane"/>
</dbReference>
<keyword evidence="3 10" id="KW-0813">Transport</keyword>
<dbReference type="InterPro" id="IPR050567">
    <property type="entry name" value="Mitochondrial_Carrier"/>
</dbReference>
<keyword evidence="6 12" id="KW-1133">Transmembrane helix</keyword>
<feature type="repeat" description="Solcar" evidence="9">
    <location>
        <begin position="29"/>
        <end position="100"/>
    </location>
</feature>
<dbReference type="HOGENOM" id="CLU_015166_16_1_1"/>
<keyword evidence="14" id="KW-1185">Reference proteome</keyword>
<evidence type="ECO:0000313" key="14">
    <source>
        <dbReference type="Proteomes" id="UP000013827"/>
    </source>
</evidence>
<name>A0A0D3ILI8_EMIH1</name>
<evidence type="ECO:0000256" key="1">
    <source>
        <dbReference type="ARBA" id="ARBA00004225"/>
    </source>
</evidence>
<evidence type="ECO:0000256" key="2">
    <source>
        <dbReference type="ARBA" id="ARBA00006375"/>
    </source>
</evidence>
<feature type="repeat" description="Solcar" evidence="9">
    <location>
        <begin position="179"/>
        <end position="268"/>
    </location>
</feature>
<sequence length="273" mass="28492">MSPTSASERRKEAGPRMLAERDSPRERATISLHSFLAGSIAGAVGTLVGHPLDTLKVHAQAGRRSPSSLRCLFRGVGTPLIGAGALQAANLGVYENVRRRLSADRPPLLCHAAAGSVAGLCISPVTTLLSRVKVQQQLTGQSFVATARSIGSLASLFTGLAYCLLKQALTPSGSAKGEPPLWARTAAGAGANVVTWCVVYPIDVVRNVQVAHAAAHPAGQAPGWLACVRALLREDGPARLYRGYALTILRAGPVAGVILPTFEVVLPYLEAVL</sequence>
<evidence type="ECO:0000256" key="6">
    <source>
        <dbReference type="ARBA" id="ARBA00022989"/>
    </source>
</evidence>
<feature type="transmembrane region" description="Helical" evidence="12">
    <location>
        <begin position="108"/>
        <end position="130"/>
    </location>
</feature>
<evidence type="ECO:0000256" key="5">
    <source>
        <dbReference type="ARBA" id="ARBA00022737"/>
    </source>
</evidence>
<dbReference type="EnsemblProtists" id="EOD12123">
    <property type="protein sequence ID" value="EOD12123"/>
    <property type="gene ID" value="EMIHUDRAFT_213897"/>
</dbReference>
<dbReference type="GeneID" id="17258244"/>
<dbReference type="Gene3D" id="1.50.40.10">
    <property type="entry name" value="Mitochondrial carrier domain"/>
    <property type="match status" value="1"/>
</dbReference>
<evidence type="ECO:0008006" key="15">
    <source>
        <dbReference type="Google" id="ProtNLM"/>
    </source>
</evidence>
<reference evidence="13" key="2">
    <citation type="submission" date="2024-10" db="UniProtKB">
        <authorList>
            <consortium name="EnsemblProtists"/>
        </authorList>
    </citation>
    <scope>IDENTIFICATION</scope>
</reference>
<evidence type="ECO:0000256" key="8">
    <source>
        <dbReference type="ARBA" id="ARBA00023136"/>
    </source>
</evidence>
<evidence type="ECO:0000256" key="11">
    <source>
        <dbReference type="SAM" id="MobiDB-lite"/>
    </source>
</evidence>
<keyword evidence="5" id="KW-0677">Repeat</keyword>
<dbReference type="AlphaFoldDB" id="A0A0D3ILI8"/>
<feature type="compositionally biased region" description="Basic and acidic residues" evidence="11">
    <location>
        <begin position="7"/>
        <end position="24"/>
    </location>
</feature>
<evidence type="ECO:0000256" key="9">
    <source>
        <dbReference type="PROSITE-ProRule" id="PRU00282"/>
    </source>
</evidence>
<feature type="transmembrane region" description="Helical" evidence="12">
    <location>
        <begin position="142"/>
        <end position="165"/>
    </location>
</feature>
<dbReference type="PANTHER" id="PTHR45624">
    <property type="entry name" value="MITOCHONDRIAL BASIC AMINO ACIDS TRANSPORTER-RELATED"/>
    <property type="match status" value="1"/>
</dbReference>
<evidence type="ECO:0000256" key="3">
    <source>
        <dbReference type="ARBA" id="ARBA00022448"/>
    </source>
</evidence>
<feature type="region of interest" description="Disordered" evidence="11">
    <location>
        <begin position="1"/>
        <end position="24"/>
    </location>
</feature>
<reference evidence="14" key="1">
    <citation type="journal article" date="2013" name="Nature">
        <title>Pan genome of the phytoplankton Emiliania underpins its global distribution.</title>
        <authorList>
            <person name="Read B.A."/>
            <person name="Kegel J."/>
            <person name="Klute M.J."/>
            <person name="Kuo A."/>
            <person name="Lefebvre S.C."/>
            <person name="Maumus F."/>
            <person name="Mayer C."/>
            <person name="Miller J."/>
            <person name="Monier A."/>
            <person name="Salamov A."/>
            <person name="Young J."/>
            <person name="Aguilar M."/>
            <person name="Claverie J.M."/>
            <person name="Frickenhaus S."/>
            <person name="Gonzalez K."/>
            <person name="Herman E.K."/>
            <person name="Lin Y.C."/>
            <person name="Napier J."/>
            <person name="Ogata H."/>
            <person name="Sarno A.F."/>
            <person name="Shmutz J."/>
            <person name="Schroeder D."/>
            <person name="de Vargas C."/>
            <person name="Verret F."/>
            <person name="von Dassow P."/>
            <person name="Valentin K."/>
            <person name="Van de Peer Y."/>
            <person name="Wheeler G."/>
            <person name="Dacks J.B."/>
            <person name="Delwiche C.F."/>
            <person name="Dyhrman S.T."/>
            <person name="Glockner G."/>
            <person name="John U."/>
            <person name="Richards T."/>
            <person name="Worden A.Z."/>
            <person name="Zhang X."/>
            <person name="Grigoriev I.V."/>
            <person name="Allen A.E."/>
            <person name="Bidle K."/>
            <person name="Borodovsky M."/>
            <person name="Bowler C."/>
            <person name="Brownlee C."/>
            <person name="Cock J.M."/>
            <person name="Elias M."/>
            <person name="Gladyshev V.N."/>
            <person name="Groth M."/>
            <person name="Guda C."/>
            <person name="Hadaegh A."/>
            <person name="Iglesias-Rodriguez M.D."/>
            <person name="Jenkins J."/>
            <person name="Jones B.M."/>
            <person name="Lawson T."/>
            <person name="Leese F."/>
            <person name="Lindquist E."/>
            <person name="Lobanov A."/>
            <person name="Lomsadze A."/>
            <person name="Malik S.B."/>
            <person name="Marsh M.E."/>
            <person name="Mackinder L."/>
            <person name="Mock T."/>
            <person name="Mueller-Roeber B."/>
            <person name="Pagarete A."/>
            <person name="Parker M."/>
            <person name="Probert I."/>
            <person name="Quesneville H."/>
            <person name="Raines C."/>
            <person name="Rensing S.A."/>
            <person name="Riano-Pachon D.M."/>
            <person name="Richier S."/>
            <person name="Rokitta S."/>
            <person name="Shiraiwa Y."/>
            <person name="Soanes D.M."/>
            <person name="van der Giezen M."/>
            <person name="Wahlund T.M."/>
            <person name="Williams B."/>
            <person name="Wilson W."/>
            <person name="Wolfe G."/>
            <person name="Wurch L.L."/>
        </authorList>
    </citation>
    <scope>NUCLEOTIDE SEQUENCE</scope>
</reference>
<dbReference type="GO" id="GO:0022857">
    <property type="term" value="F:transmembrane transporter activity"/>
    <property type="evidence" value="ECO:0007669"/>
    <property type="project" value="TreeGrafter"/>
</dbReference>
<dbReference type="InterPro" id="IPR023395">
    <property type="entry name" value="MCP_dom_sf"/>
</dbReference>